<feature type="chain" id="PRO_5047495141" description="Parvulin-like PPIase" evidence="9">
    <location>
        <begin position="28"/>
        <end position="309"/>
    </location>
</feature>
<evidence type="ECO:0000313" key="12">
    <source>
        <dbReference type="Proteomes" id="UP001279642"/>
    </source>
</evidence>
<evidence type="ECO:0000256" key="9">
    <source>
        <dbReference type="SAM" id="SignalP"/>
    </source>
</evidence>
<dbReference type="InterPro" id="IPR046357">
    <property type="entry name" value="PPIase_dom_sf"/>
</dbReference>
<proteinExistence type="inferred from homology"/>
<name>A0ABU5EEW9_9PROT</name>
<dbReference type="SUPFAM" id="SSF54534">
    <property type="entry name" value="FKBP-like"/>
    <property type="match status" value="1"/>
</dbReference>
<dbReference type="InterPro" id="IPR027304">
    <property type="entry name" value="Trigger_fact/SurA_dom_sf"/>
</dbReference>
<dbReference type="Gene3D" id="3.10.50.40">
    <property type="match status" value="1"/>
</dbReference>
<organism evidence="11 12">
    <name type="scientific">Dongia soli</name>
    <dbReference type="NCBI Taxonomy" id="600628"/>
    <lineage>
        <taxon>Bacteria</taxon>
        <taxon>Pseudomonadati</taxon>
        <taxon>Pseudomonadota</taxon>
        <taxon>Alphaproteobacteria</taxon>
        <taxon>Rhodospirillales</taxon>
        <taxon>Dongiaceae</taxon>
        <taxon>Dongia</taxon>
    </lineage>
</organism>
<dbReference type="InterPro" id="IPR000297">
    <property type="entry name" value="PPIase_PpiC"/>
</dbReference>
<dbReference type="RefSeq" id="WP_320509073.1">
    <property type="nucleotide sequence ID" value="NZ_JAXCLW010000003.1"/>
</dbReference>
<evidence type="ECO:0000256" key="3">
    <source>
        <dbReference type="ARBA" id="ARBA00013194"/>
    </source>
</evidence>
<keyword evidence="12" id="KW-1185">Reference proteome</keyword>
<accession>A0ABU5EEW9</accession>
<evidence type="ECO:0000256" key="1">
    <source>
        <dbReference type="ARBA" id="ARBA00000971"/>
    </source>
</evidence>
<evidence type="ECO:0000256" key="5">
    <source>
        <dbReference type="ARBA" id="ARBA00023110"/>
    </source>
</evidence>
<dbReference type="PROSITE" id="PS50198">
    <property type="entry name" value="PPIC_PPIASE_2"/>
    <property type="match status" value="1"/>
</dbReference>
<dbReference type="Proteomes" id="UP001279642">
    <property type="component" value="Unassembled WGS sequence"/>
</dbReference>
<evidence type="ECO:0000256" key="8">
    <source>
        <dbReference type="PROSITE-ProRule" id="PRU00278"/>
    </source>
</evidence>
<dbReference type="PANTHER" id="PTHR47245:SF2">
    <property type="entry name" value="PEPTIDYL-PROLYL CIS-TRANS ISOMERASE HP_0175-RELATED"/>
    <property type="match status" value="1"/>
</dbReference>
<evidence type="ECO:0000256" key="2">
    <source>
        <dbReference type="ARBA" id="ARBA00007656"/>
    </source>
</evidence>
<evidence type="ECO:0000259" key="10">
    <source>
        <dbReference type="PROSITE" id="PS50198"/>
    </source>
</evidence>
<gene>
    <name evidence="11" type="ORF">SMD27_14270</name>
</gene>
<evidence type="ECO:0000256" key="7">
    <source>
        <dbReference type="ARBA" id="ARBA00031484"/>
    </source>
</evidence>
<evidence type="ECO:0000313" key="11">
    <source>
        <dbReference type="EMBL" id="MDY0884013.1"/>
    </source>
</evidence>
<keyword evidence="5 8" id="KW-0697">Rotamase</keyword>
<sequence length="309" mass="33718">MSHPTLIASFRRAALLAAPLTASIALAVVLFPTAAALAQDAQPATPPTGDSTTETKAIDPKTVVAKINGQDITRQDVIDSAESLPPQLKANIDQLFPQLTDRLIGLRLLADQGRSEKLQDDPEVKAIMARLEDEAIRQVLITRLLKEKVTDEAIKARYEQNLKDHPPQDEVKASHILVKTEAEASKIIAQLKKGGDFAKIAKEKSIDKGSAVNGGELGFFTQDAMVKEFGDAAFAMKPGEISQKPVQSQFGWHVIKVEDRRKQTPPALDAERDQIRQLLSEEAVQQQVADLRAKAKVEVFNPDGTPKAQ</sequence>
<dbReference type="EMBL" id="JAXCLW010000003">
    <property type="protein sequence ID" value="MDY0884013.1"/>
    <property type="molecule type" value="Genomic_DNA"/>
</dbReference>
<evidence type="ECO:0000256" key="4">
    <source>
        <dbReference type="ARBA" id="ARBA00018370"/>
    </source>
</evidence>
<protein>
    <recommendedName>
        <fullName evidence="4">Parvulin-like PPIase</fullName>
        <ecNumber evidence="3">5.2.1.8</ecNumber>
    </recommendedName>
    <alternativeName>
        <fullName evidence="6">Peptidyl-prolyl cis-trans isomerase plp</fullName>
    </alternativeName>
    <alternativeName>
        <fullName evidence="7">Rotamase plp</fullName>
    </alternativeName>
</protein>
<comment type="caution">
    <text evidence="11">The sequence shown here is derived from an EMBL/GenBank/DDBJ whole genome shotgun (WGS) entry which is preliminary data.</text>
</comment>
<dbReference type="GO" id="GO:0003755">
    <property type="term" value="F:peptidyl-prolyl cis-trans isomerase activity"/>
    <property type="evidence" value="ECO:0007669"/>
    <property type="project" value="UniProtKB-EC"/>
</dbReference>
<dbReference type="InterPro" id="IPR050245">
    <property type="entry name" value="PrsA_foldase"/>
</dbReference>
<dbReference type="Pfam" id="PF13616">
    <property type="entry name" value="Rotamase_3"/>
    <property type="match status" value="1"/>
</dbReference>
<feature type="domain" description="PpiC" evidence="10">
    <location>
        <begin position="168"/>
        <end position="259"/>
    </location>
</feature>
<dbReference type="EC" id="5.2.1.8" evidence="3"/>
<dbReference type="PANTHER" id="PTHR47245">
    <property type="entry name" value="PEPTIDYLPROLYL ISOMERASE"/>
    <property type="match status" value="1"/>
</dbReference>
<comment type="similarity">
    <text evidence="2">Belongs to the PpiC/parvulin rotamase family.</text>
</comment>
<keyword evidence="8 11" id="KW-0413">Isomerase</keyword>
<keyword evidence="9" id="KW-0732">Signal</keyword>
<evidence type="ECO:0000256" key="6">
    <source>
        <dbReference type="ARBA" id="ARBA00030642"/>
    </source>
</evidence>
<comment type="catalytic activity">
    <reaction evidence="1">
        <text>[protein]-peptidylproline (omega=180) = [protein]-peptidylproline (omega=0)</text>
        <dbReference type="Rhea" id="RHEA:16237"/>
        <dbReference type="Rhea" id="RHEA-COMP:10747"/>
        <dbReference type="Rhea" id="RHEA-COMP:10748"/>
        <dbReference type="ChEBI" id="CHEBI:83833"/>
        <dbReference type="ChEBI" id="CHEBI:83834"/>
        <dbReference type="EC" id="5.2.1.8"/>
    </reaction>
</comment>
<reference evidence="11 12" key="1">
    <citation type="journal article" date="2016" name="Antonie Van Leeuwenhoek">
        <title>Dongia soli sp. nov., isolated from soil from Dokdo, Korea.</title>
        <authorList>
            <person name="Kim D.U."/>
            <person name="Lee H."/>
            <person name="Kim H."/>
            <person name="Kim S.G."/>
            <person name="Ka J.O."/>
        </authorList>
    </citation>
    <scope>NUCLEOTIDE SEQUENCE [LARGE SCALE GENOMIC DNA]</scope>
    <source>
        <strain evidence="11 12">D78</strain>
    </source>
</reference>
<feature type="signal peptide" evidence="9">
    <location>
        <begin position="1"/>
        <end position="27"/>
    </location>
</feature>
<dbReference type="SUPFAM" id="SSF109998">
    <property type="entry name" value="Triger factor/SurA peptide-binding domain-like"/>
    <property type="match status" value="1"/>
</dbReference>